<dbReference type="InterPro" id="IPR036409">
    <property type="entry name" value="Aldolase_II/adducin_N_sf"/>
</dbReference>
<accession>A0ABM8Z1J2</accession>
<dbReference type="PANTHER" id="PTHR22789:SF0">
    <property type="entry name" value="3-OXO-TETRONATE 4-PHOSPHATE DECARBOXYLASE-RELATED"/>
    <property type="match status" value="1"/>
</dbReference>
<keyword evidence="5" id="KW-1185">Reference proteome</keyword>
<dbReference type="Proteomes" id="UP000839052">
    <property type="component" value="Chromosome"/>
</dbReference>
<organism evidence="4 5">
    <name type="scientific">Candidatus Nitrotoga arctica</name>
    <dbReference type="NCBI Taxonomy" id="453162"/>
    <lineage>
        <taxon>Bacteria</taxon>
        <taxon>Pseudomonadati</taxon>
        <taxon>Pseudomonadota</taxon>
        <taxon>Betaproteobacteria</taxon>
        <taxon>Nitrosomonadales</taxon>
        <taxon>Gallionellaceae</taxon>
        <taxon>Candidatus Nitrotoga</taxon>
    </lineage>
</organism>
<proteinExistence type="predicted"/>
<dbReference type="EMBL" id="OU912926">
    <property type="protein sequence ID" value="CAG9933680.1"/>
    <property type="molecule type" value="Genomic_DNA"/>
</dbReference>
<name>A0ABM8Z1J2_9PROT</name>
<dbReference type="InterPro" id="IPR050197">
    <property type="entry name" value="Aldolase_class_II_sugar_metab"/>
</dbReference>
<dbReference type="Gene3D" id="3.40.225.10">
    <property type="entry name" value="Class II aldolase/adducin N-terminal domain"/>
    <property type="match status" value="1"/>
</dbReference>
<keyword evidence="1" id="KW-0479">Metal-binding</keyword>
<dbReference type="SMART" id="SM01007">
    <property type="entry name" value="Aldolase_II"/>
    <property type="match status" value="1"/>
</dbReference>
<dbReference type="InterPro" id="IPR001303">
    <property type="entry name" value="Aldolase_II/adducin_N"/>
</dbReference>
<keyword evidence="2 4" id="KW-0456">Lyase</keyword>
<feature type="domain" description="Class II aldolase/adducin N-terminal" evidence="3">
    <location>
        <begin position="10"/>
        <end position="184"/>
    </location>
</feature>
<sequence>MSSGEDGLRLELLDASQRLLDQGLNRGTSGNAAVRCGDGILITPSAMSVAKMTPADMVRMDLNGNVLCGGKPTSEWRFHRDILANRPDVGAVIHTHSAFATTLACLRKDVPPVHYMIAAAGGNTIRCTPYALFGEQTLSDYALSALEGRKACLLANHGMIALGSDLTDALTVTIEVEFLCELYWRALQAGEPHILTSQQMHDVQEKFVDYKKCT</sequence>
<evidence type="ECO:0000259" key="3">
    <source>
        <dbReference type="SMART" id="SM01007"/>
    </source>
</evidence>
<evidence type="ECO:0000256" key="1">
    <source>
        <dbReference type="ARBA" id="ARBA00022723"/>
    </source>
</evidence>
<evidence type="ECO:0000313" key="4">
    <source>
        <dbReference type="EMBL" id="CAG9933680.1"/>
    </source>
</evidence>
<evidence type="ECO:0000313" key="5">
    <source>
        <dbReference type="Proteomes" id="UP000839052"/>
    </source>
</evidence>
<evidence type="ECO:0000256" key="2">
    <source>
        <dbReference type="ARBA" id="ARBA00023239"/>
    </source>
</evidence>
<dbReference type="SUPFAM" id="SSF53639">
    <property type="entry name" value="AraD/HMP-PK domain-like"/>
    <property type="match status" value="1"/>
</dbReference>
<dbReference type="RefSeq" id="WP_239797427.1">
    <property type="nucleotide sequence ID" value="NZ_OU912926.1"/>
</dbReference>
<reference evidence="4 5" key="1">
    <citation type="submission" date="2021-10" db="EMBL/GenBank/DDBJ databases">
        <authorList>
            <person name="Koch H."/>
        </authorList>
    </citation>
    <scope>NUCLEOTIDE SEQUENCE [LARGE SCALE GENOMIC DNA]</scope>
    <source>
        <strain evidence="4">6680</strain>
    </source>
</reference>
<protein>
    <submittedName>
        <fullName evidence="4">5-methylthioribulose-1-phosphate/5-deoxyribulose-1-phosphate aldolase</fullName>
        <ecNumber evidence="4">4.1.2.62</ecNumber>
    </submittedName>
</protein>
<dbReference type="PANTHER" id="PTHR22789">
    <property type="entry name" value="FUCULOSE PHOSPHATE ALDOLASE"/>
    <property type="match status" value="1"/>
</dbReference>
<gene>
    <name evidence="4" type="primary">ald</name>
    <name evidence="4" type="ORF">NTG6680_2431</name>
</gene>
<dbReference type="Pfam" id="PF00596">
    <property type="entry name" value="Aldolase_II"/>
    <property type="match status" value="1"/>
</dbReference>
<dbReference type="EC" id="4.1.2.62" evidence="4"/>
<dbReference type="GO" id="GO:0016829">
    <property type="term" value="F:lyase activity"/>
    <property type="evidence" value="ECO:0007669"/>
    <property type="project" value="UniProtKB-KW"/>
</dbReference>